<accession>A0A645IGJ9</accession>
<gene>
    <name evidence="1" type="ORF">SDC9_197211</name>
</gene>
<proteinExistence type="predicted"/>
<sequence length="86" mass="8802">MLGQIVPCIAEGGRSVIDSDGAVKYRLLKILQAVGVEPIGAEEGVVAGHVFAVVKIGSPAVRRQGIVVSAGGQLIVEVLVVELDGQ</sequence>
<comment type="caution">
    <text evidence="1">The sequence shown here is derived from an EMBL/GenBank/DDBJ whole genome shotgun (WGS) entry which is preliminary data.</text>
</comment>
<protein>
    <submittedName>
        <fullName evidence="1">Uncharacterized protein</fullName>
    </submittedName>
</protein>
<name>A0A645IGJ9_9ZZZZ</name>
<organism evidence="1">
    <name type="scientific">bioreactor metagenome</name>
    <dbReference type="NCBI Taxonomy" id="1076179"/>
    <lineage>
        <taxon>unclassified sequences</taxon>
        <taxon>metagenomes</taxon>
        <taxon>ecological metagenomes</taxon>
    </lineage>
</organism>
<reference evidence="1" key="1">
    <citation type="submission" date="2019-08" db="EMBL/GenBank/DDBJ databases">
        <authorList>
            <person name="Kucharzyk K."/>
            <person name="Murdoch R.W."/>
            <person name="Higgins S."/>
            <person name="Loffler F."/>
        </authorList>
    </citation>
    <scope>NUCLEOTIDE SEQUENCE</scope>
</reference>
<evidence type="ECO:0000313" key="1">
    <source>
        <dbReference type="EMBL" id="MPN49589.1"/>
    </source>
</evidence>
<dbReference type="EMBL" id="VSSQ01112978">
    <property type="protein sequence ID" value="MPN49589.1"/>
    <property type="molecule type" value="Genomic_DNA"/>
</dbReference>
<dbReference type="AlphaFoldDB" id="A0A645IGJ9"/>